<sequence length="184" mass="17894">MRNKLYAPALVAVICAGLVGVTALPANAAPAAPAISSAASAASTARATASSAINQVIPGVGTFVGTFTPTSFSNQNGVLSVTGLVTGTLTSLTGVVTPVSQTVTTTVSGAAATAACSILSLQLGPLNLNLLGLVVTLNQVNLNITAVPGAGNLLGNLLCGVAGLLDRGVALNGLVNQLNHLLGL</sequence>
<protein>
    <submittedName>
        <fullName evidence="2">ABC transporter substrate-binding protein</fullName>
    </submittedName>
</protein>
<proteinExistence type="predicted"/>
<keyword evidence="1" id="KW-0732">Signal</keyword>
<reference evidence="2 3" key="1">
    <citation type="journal article" date="2014" name="J. Microbiol.">
        <title>Diaminobutyricibacter tongyongensis gen. nov., sp. nov. and Homoserinibacter gongjuensis gen. nov., sp. nov. belong to the family Microbacteriaceae.</title>
        <authorList>
            <person name="Kim S.J."/>
            <person name="Ahn J.H."/>
            <person name="Weon H.Y."/>
            <person name="Hamada M."/>
            <person name="Suzuki K."/>
            <person name="Kwon S.W."/>
        </authorList>
    </citation>
    <scope>NUCLEOTIDE SEQUENCE [LARGE SCALE GENOMIC DNA]</scope>
    <source>
        <strain evidence="2 3">NBRC 108724</strain>
    </source>
</reference>
<organism evidence="2 3">
    <name type="scientific">Leifsonia tongyongensis</name>
    <dbReference type="NCBI Taxonomy" id="1268043"/>
    <lineage>
        <taxon>Bacteria</taxon>
        <taxon>Bacillati</taxon>
        <taxon>Actinomycetota</taxon>
        <taxon>Actinomycetes</taxon>
        <taxon>Micrococcales</taxon>
        <taxon>Microbacteriaceae</taxon>
        <taxon>Leifsonia</taxon>
    </lineage>
</organism>
<evidence type="ECO:0000256" key="1">
    <source>
        <dbReference type="SAM" id="SignalP"/>
    </source>
</evidence>
<accession>A0A6L9Y232</accession>
<gene>
    <name evidence="2" type="ORF">G3T36_17835</name>
</gene>
<name>A0A6L9Y232_9MICO</name>
<keyword evidence="3" id="KW-1185">Reference proteome</keyword>
<dbReference type="AlphaFoldDB" id="A0A6L9Y232"/>
<evidence type="ECO:0000313" key="2">
    <source>
        <dbReference type="EMBL" id="NEN07720.1"/>
    </source>
</evidence>
<comment type="caution">
    <text evidence="2">The sequence shown here is derived from an EMBL/GenBank/DDBJ whole genome shotgun (WGS) entry which is preliminary data.</text>
</comment>
<dbReference type="RefSeq" id="WP_163291213.1">
    <property type="nucleotide sequence ID" value="NZ_JAAGWY010000005.1"/>
</dbReference>
<feature type="chain" id="PRO_5026681687" evidence="1">
    <location>
        <begin position="29"/>
        <end position="184"/>
    </location>
</feature>
<feature type="signal peptide" evidence="1">
    <location>
        <begin position="1"/>
        <end position="28"/>
    </location>
</feature>
<dbReference type="EMBL" id="JAAGWY010000005">
    <property type="protein sequence ID" value="NEN07720.1"/>
    <property type="molecule type" value="Genomic_DNA"/>
</dbReference>
<dbReference type="Proteomes" id="UP000474967">
    <property type="component" value="Unassembled WGS sequence"/>
</dbReference>
<evidence type="ECO:0000313" key="3">
    <source>
        <dbReference type="Proteomes" id="UP000474967"/>
    </source>
</evidence>